<keyword evidence="3" id="KW-1185">Reference proteome</keyword>
<dbReference type="GeneID" id="92046330"/>
<accession>A0ABR1WCA4</accession>
<dbReference type="Pfam" id="PF20150">
    <property type="entry name" value="2EXR"/>
    <property type="match status" value="1"/>
</dbReference>
<sequence>MASEETTPQFPLFRSLPPEIRLLIWQEALSVDCVWAAVEAEPKTEYLDGPRQIVREARFRMRFVGSSAPPHLVGQACTEARAAMKAVFGGRPFRGPRGPKLMVGDELAVNNGYRYQGHDDDEVNEENQSQGRYYWLNPFTTVFVLQGAETRDTNRLLDGIAPSEAARIQHLAVFRAHWAAIRALNLRLRKDCPALQTLIIDDPGSTVVHEKGPGPLQQQWKLWRPDLVQNRGPPDEARAARYTRLSRPEHPVVITSDVRVAQDRERVFVWHEGGRMGNEGKRARTKFRWGW</sequence>
<evidence type="ECO:0000259" key="1">
    <source>
        <dbReference type="Pfam" id="PF20150"/>
    </source>
</evidence>
<name>A0ABR1WCA4_9PEZI</name>
<dbReference type="InterPro" id="IPR045518">
    <property type="entry name" value="2EXR"/>
</dbReference>
<evidence type="ECO:0000313" key="2">
    <source>
        <dbReference type="EMBL" id="KAK8081137.1"/>
    </source>
</evidence>
<dbReference type="Proteomes" id="UP001433268">
    <property type="component" value="Unassembled WGS sequence"/>
</dbReference>
<evidence type="ECO:0000313" key="3">
    <source>
        <dbReference type="Proteomes" id="UP001433268"/>
    </source>
</evidence>
<reference evidence="2 3" key="1">
    <citation type="submission" date="2023-01" db="EMBL/GenBank/DDBJ databases">
        <title>Analysis of 21 Apiospora genomes using comparative genomics revels a genus with tremendous synthesis potential of carbohydrate active enzymes and secondary metabolites.</title>
        <authorList>
            <person name="Sorensen T."/>
        </authorList>
    </citation>
    <scope>NUCLEOTIDE SEQUENCE [LARGE SCALE GENOMIC DNA]</scope>
    <source>
        <strain evidence="2 3">CBS 114990</strain>
    </source>
</reference>
<dbReference type="RefSeq" id="XP_066668612.1">
    <property type="nucleotide sequence ID" value="XM_066813270.1"/>
</dbReference>
<dbReference type="EMBL" id="JAQQWN010000006">
    <property type="protein sequence ID" value="KAK8081137.1"/>
    <property type="molecule type" value="Genomic_DNA"/>
</dbReference>
<proteinExistence type="predicted"/>
<organism evidence="2 3">
    <name type="scientific">Apiospora hydei</name>
    <dbReference type="NCBI Taxonomy" id="1337664"/>
    <lineage>
        <taxon>Eukaryota</taxon>
        <taxon>Fungi</taxon>
        <taxon>Dikarya</taxon>
        <taxon>Ascomycota</taxon>
        <taxon>Pezizomycotina</taxon>
        <taxon>Sordariomycetes</taxon>
        <taxon>Xylariomycetidae</taxon>
        <taxon>Amphisphaeriales</taxon>
        <taxon>Apiosporaceae</taxon>
        <taxon>Apiospora</taxon>
    </lineage>
</organism>
<gene>
    <name evidence="2" type="ORF">PG997_008955</name>
</gene>
<feature type="domain" description="2EXR" evidence="1">
    <location>
        <begin position="10"/>
        <end position="84"/>
    </location>
</feature>
<protein>
    <recommendedName>
        <fullName evidence="1">2EXR domain-containing protein</fullName>
    </recommendedName>
</protein>
<comment type="caution">
    <text evidence="2">The sequence shown here is derived from an EMBL/GenBank/DDBJ whole genome shotgun (WGS) entry which is preliminary data.</text>
</comment>